<organism evidence="1 2">
    <name type="scientific">Rangifer tarandus platyrhynchus</name>
    <name type="common">Svalbard reindeer</name>
    <dbReference type="NCBI Taxonomy" id="3082113"/>
    <lineage>
        <taxon>Eukaryota</taxon>
        <taxon>Metazoa</taxon>
        <taxon>Chordata</taxon>
        <taxon>Craniata</taxon>
        <taxon>Vertebrata</taxon>
        <taxon>Euteleostomi</taxon>
        <taxon>Mammalia</taxon>
        <taxon>Eutheria</taxon>
        <taxon>Laurasiatheria</taxon>
        <taxon>Artiodactyla</taxon>
        <taxon>Ruminantia</taxon>
        <taxon>Pecora</taxon>
        <taxon>Cervidae</taxon>
        <taxon>Odocoileinae</taxon>
        <taxon>Rangifer</taxon>
    </lineage>
</organism>
<sequence>MGGPPHRAGLLTGLWCLLCGSLVHASREERGSPLTCMEPNRAGQELVKKFIQTQYRGEIKYIIDLKLPNQIHKWWDLKTVLPRGWVWPVASLGSCTMGQCVLRARQLGQTAGTPGGPAGIASEEGGGEGAGGRGAAGGSNLQTGAPKLAVVRGPRGQQCGERGAGPAGGREQAELPAAFLELVLLSLKSEVELRAVSFLALTLQQPYEGLLGSVRLSQARGEGRLLATLGSGST</sequence>
<evidence type="ECO:0000313" key="1">
    <source>
        <dbReference type="EMBL" id="CAI9690284.1"/>
    </source>
</evidence>
<gene>
    <name evidence="1" type="ORF">MRATA1EN3_LOCUS1497</name>
</gene>
<proteinExistence type="predicted"/>
<protein>
    <submittedName>
        <fullName evidence="1">Uncharacterized protein</fullName>
    </submittedName>
</protein>
<accession>A0ACB0DPS8</accession>
<name>A0ACB0DPS8_RANTA</name>
<reference evidence="1" key="1">
    <citation type="submission" date="2023-05" db="EMBL/GenBank/DDBJ databases">
        <authorList>
            <consortium name="ELIXIR-Norway"/>
        </authorList>
    </citation>
    <scope>NUCLEOTIDE SEQUENCE</scope>
</reference>
<evidence type="ECO:0000313" key="2">
    <source>
        <dbReference type="Proteomes" id="UP001162501"/>
    </source>
</evidence>
<dbReference type="EMBL" id="OX596085">
    <property type="protein sequence ID" value="CAI9690284.1"/>
    <property type="molecule type" value="Genomic_DNA"/>
</dbReference>
<dbReference type="Proteomes" id="UP001162501">
    <property type="component" value="Chromosome 1"/>
</dbReference>